<proteinExistence type="predicted"/>
<evidence type="ECO:0000313" key="1">
    <source>
        <dbReference type="EMBL" id="VEL12062.1"/>
    </source>
</evidence>
<name>A0A3S5ABL2_9PLAT</name>
<sequence>ICLALGCPDRIRFEYDFVPTCLAYQHQAPPRLYRNCLNVPSTGSIHARPFGDISPALYSCASIPPSSADTHDLRNHFVRPSLTTQLSSPSSAASVIGASVNLSSSYSTIISSSSLNTVYSSAITCDESCNKCSRLSLDPDGEGLGHGLRRLLHLNASDYLNFVHNFQGGRKLYTFASTAKEIPSKATSTRMFELGQSTAGHEGSAVVF</sequence>
<dbReference type="AlphaFoldDB" id="A0A3S5ABL2"/>
<keyword evidence="2" id="KW-1185">Reference proteome</keyword>
<protein>
    <submittedName>
        <fullName evidence="1">Uncharacterized protein</fullName>
    </submittedName>
</protein>
<accession>A0A3S5ABL2</accession>
<dbReference type="Proteomes" id="UP000784294">
    <property type="component" value="Unassembled WGS sequence"/>
</dbReference>
<dbReference type="EMBL" id="CAAALY010013649">
    <property type="protein sequence ID" value="VEL12062.1"/>
    <property type="molecule type" value="Genomic_DNA"/>
</dbReference>
<reference evidence="1" key="1">
    <citation type="submission" date="2018-11" db="EMBL/GenBank/DDBJ databases">
        <authorList>
            <consortium name="Pathogen Informatics"/>
        </authorList>
    </citation>
    <scope>NUCLEOTIDE SEQUENCE</scope>
</reference>
<comment type="caution">
    <text evidence="1">The sequence shown here is derived from an EMBL/GenBank/DDBJ whole genome shotgun (WGS) entry which is preliminary data.</text>
</comment>
<feature type="non-terminal residue" evidence="1">
    <location>
        <position position="1"/>
    </location>
</feature>
<evidence type="ECO:0000313" key="2">
    <source>
        <dbReference type="Proteomes" id="UP000784294"/>
    </source>
</evidence>
<organism evidence="1 2">
    <name type="scientific">Protopolystoma xenopodis</name>
    <dbReference type="NCBI Taxonomy" id="117903"/>
    <lineage>
        <taxon>Eukaryota</taxon>
        <taxon>Metazoa</taxon>
        <taxon>Spiralia</taxon>
        <taxon>Lophotrochozoa</taxon>
        <taxon>Platyhelminthes</taxon>
        <taxon>Monogenea</taxon>
        <taxon>Polyopisthocotylea</taxon>
        <taxon>Polystomatidea</taxon>
        <taxon>Polystomatidae</taxon>
        <taxon>Protopolystoma</taxon>
    </lineage>
</organism>
<gene>
    <name evidence="1" type="ORF">PXEA_LOCUS5502</name>
</gene>